<name>A0A803KQD4_CHEQI</name>
<protein>
    <submittedName>
        <fullName evidence="2">Uncharacterized protein</fullName>
    </submittedName>
</protein>
<proteinExistence type="predicted"/>
<reference evidence="2" key="1">
    <citation type="journal article" date="2017" name="Nature">
        <title>The genome of Chenopodium quinoa.</title>
        <authorList>
            <person name="Jarvis D.E."/>
            <person name="Ho Y.S."/>
            <person name="Lightfoot D.J."/>
            <person name="Schmoeckel S.M."/>
            <person name="Li B."/>
            <person name="Borm T.J.A."/>
            <person name="Ohyanagi H."/>
            <person name="Mineta K."/>
            <person name="Michell C.T."/>
            <person name="Saber N."/>
            <person name="Kharbatia N.M."/>
            <person name="Rupper R.R."/>
            <person name="Sharp A.R."/>
            <person name="Dally N."/>
            <person name="Boughton B.A."/>
            <person name="Woo Y.H."/>
            <person name="Gao G."/>
            <person name="Schijlen E.G.W.M."/>
            <person name="Guo X."/>
            <person name="Momin A.A."/>
            <person name="Negrao S."/>
            <person name="Al-Babili S."/>
            <person name="Gehring C."/>
            <person name="Roessner U."/>
            <person name="Jung C."/>
            <person name="Murphy K."/>
            <person name="Arold S.T."/>
            <person name="Gojobori T."/>
            <person name="van der Linden C.G."/>
            <person name="van Loo E.N."/>
            <person name="Jellen E.N."/>
            <person name="Maughan P.J."/>
            <person name="Tester M."/>
        </authorList>
    </citation>
    <scope>NUCLEOTIDE SEQUENCE [LARGE SCALE GENOMIC DNA]</scope>
    <source>
        <strain evidence="2">cv. PI 614886</strain>
    </source>
</reference>
<sequence length="54" mass="6046">MFRDYANFGKEEEKRNLGKKGKRKEGDGGGDSCVRRCIGVQDVTKEKTVLLANL</sequence>
<keyword evidence="3" id="KW-1185">Reference proteome</keyword>
<dbReference type="Proteomes" id="UP000596660">
    <property type="component" value="Unplaced"/>
</dbReference>
<dbReference type="EnsemblPlants" id="AUR62001240-RA">
    <property type="protein sequence ID" value="AUR62001240-RA:cds"/>
    <property type="gene ID" value="AUR62001240"/>
</dbReference>
<feature type="compositionally biased region" description="Basic and acidic residues" evidence="1">
    <location>
        <begin position="1"/>
        <end position="16"/>
    </location>
</feature>
<evidence type="ECO:0000313" key="3">
    <source>
        <dbReference type="Proteomes" id="UP000596660"/>
    </source>
</evidence>
<feature type="region of interest" description="Disordered" evidence="1">
    <location>
        <begin position="1"/>
        <end position="33"/>
    </location>
</feature>
<reference evidence="2" key="2">
    <citation type="submission" date="2021-03" db="UniProtKB">
        <authorList>
            <consortium name="EnsemblPlants"/>
        </authorList>
    </citation>
    <scope>IDENTIFICATION</scope>
</reference>
<dbReference type="Gramene" id="AUR62001240-RA">
    <property type="protein sequence ID" value="AUR62001240-RA:cds"/>
    <property type="gene ID" value="AUR62001240"/>
</dbReference>
<evidence type="ECO:0000313" key="2">
    <source>
        <dbReference type="EnsemblPlants" id="AUR62001240-RA:cds"/>
    </source>
</evidence>
<organism evidence="2 3">
    <name type="scientific">Chenopodium quinoa</name>
    <name type="common">Quinoa</name>
    <dbReference type="NCBI Taxonomy" id="63459"/>
    <lineage>
        <taxon>Eukaryota</taxon>
        <taxon>Viridiplantae</taxon>
        <taxon>Streptophyta</taxon>
        <taxon>Embryophyta</taxon>
        <taxon>Tracheophyta</taxon>
        <taxon>Spermatophyta</taxon>
        <taxon>Magnoliopsida</taxon>
        <taxon>eudicotyledons</taxon>
        <taxon>Gunneridae</taxon>
        <taxon>Pentapetalae</taxon>
        <taxon>Caryophyllales</taxon>
        <taxon>Chenopodiaceae</taxon>
        <taxon>Chenopodioideae</taxon>
        <taxon>Atripliceae</taxon>
        <taxon>Chenopodium</taxon>
    </lineage>
</organism>
<accession>A0A803KQD4</accession>
<dbReference type="AlphaFoldDB" id="A0A803KQD4"/>
<evidence type="ECO:0000256" key="1">
    <source>
        <dbReference type="SAM" id="MobiDB-lite"/>
    </source>
</evidence>